<name>A0A1V6MIG9_9ACTN</name>
<organism evidence="2 3">
    <name type="scientific">Streptomyces phaeoluteigriseus</name>
    <dbReference type="NCBI Taxonomy" id="114686"/>
    <lineage>
        <taxon>Bacteria</taxon>
        <taxon>Bacillati</taxon>
        <taxon>Actinomycetota</taxon>
        <taxon>Actinomycetes</taxon>
        <taxon>Kitasatosporales</taxon>
        <taxon>Streptomycetaceae</taxon>
        <taxon>Streptomyces</taxon>
        <taxon>Streptomyces aurantiacus group</taxon>
    </lineage>
</organism>
<comment type="caution">
    <text evidence="2">The sequence shown here is derived from an EMBL/GenBank/DDBJ whole genome shotgun (WGS) entry which is preliminary data.</text>
</comment>
<sequence length="84" mass="8995">MPVSGVWCVRPQGGGGRRRGASATDDNAADAHAGPRVCDVIRTTGLQPRRVAPRPSRPCTSAGRRCRRCGCPSGRPGRRRWCSP</sequence>
<reference evidence="2 3" key="2">
    <citation type="submission" date="2017-02" db="EMBL/GenBank/DDBJ databases">
        <title>Draft genome sequence of Streptomyces phaeoluteigriseus type strain DSM41896.</title>
        <authorList>
            <person name="Salih T.S."/>
            <person name="Algora Gallardo L."/>
            <person name="Melo Santos T."/>
            <person name="Filgueira Martinez S."/>
            <person name="Herron P.R."/>
        </authorList>
    </citation>
    <scope>NUCLEOTIDE SEQUENCE [LARGE SCALE GENOMIC DNA]</scope>
    <source>
        <strain evidence="2 3">DSM 41896</strain>
    </source>
</reference>
<evidence type="ECO:0000256" key="1">
    <source>
        <dbReference type="SAM" id="MobiDB-lite"/>
    </source>
</evidence>
<dbReference type="EMBL" id="MPOH02000020">
    <property type="protein sequence ID" value="OQD52185.1"/>
    <property type="molecule type" value="Genomic_DNA"/>
</dbReference>
<protein>
    <submittedName>
        <fullName evidence="2">Uncharacterized protein</fullName>
    </submittedName>
</protein>
<evidence type="ECO:0000313" key="3">
    <source>
        <dbReference type="Proteomes" id="UP000184286"/>
    </source>
</evidence>
<proteinExistence type="predicted"/>
<feature type="region of interest" description="Disordered" evidence="1">
    <location>
        <begin position="1"/>
        <end position="31"/>
    </location>
</feature>
<accession>A0A1V6MIG9</accession>
<evidence type="ECO:0000313" key="2">
    <source>
        <dbReference type="EMBL" id="OQD52185.1"/>
    </source>
</evidence>
<reference evidence="3" key="1">
    <citation type="submission" date="2016-11" db="EMBL/GenBank/DDBJ databases">
        <authorList>
            <person name="Schniete J.K."/>
            <person name="Salih T."/>
            <person name="Algora Gallardo L."/>
            <person name="Martinez Fernandez S."/>
            <person name="Herron P.R."/>
        </authorList>
    </citation>
    <scope>NUCLEOTIDE SEQUENCE [LARGE SCALE GENOMIC DNA]</scope>
    <source>
        <strain evidence="3">DSM 41896</strain>
    </source>
</reference>
<gene>
    <name evidence="2" type="ORF">BM536_034760</name>
</gene>
<dbReference type="AlphaFoldDB" id="A0A1V6MIG9"/>
<dbReference type="Proteomes" id="UP000184286">
    <property type="component" value="Unassembled WGS sequence"/>
</dbReference>